<dbReference type="InterPro" id="IPR036282">
    <property type="entry name" value="Glutathione-S-Trfase_C_sf"/>
</dbReference>
<dbReference type="PROSITE" id="PS50404">
    <property type="entry name" value="GST_NTER"/>
    <property type="match status" value="1"/>
</dbReference>
<evidence type="ECO:0000313" key="5">
    <source>
        <dbReference type="EMBL" id="JAB58011.1"/>
    </source>
</evidence>
<dbReference type="SFLD" id="SFLDS00019">
    <property type="entry name" value="Glutathione_Transferase_(cytos"/>
    <property type="match status" value="1"/>
</dbReference>
<dbReference type="InterPro" id="IPR010987">
    <property type="entry name" value="Glutathione-S-Trfase_C-like"/>
</dbReference>
<comment type="similarity">
    <text evidence="1">Belongs to the GST superfamily. Omega family.</text>
</comment>
<evidence type="ECO:0000256" key="1">
    <source>
        <dbReference type="ARBA" id="ARBA00011067"/>
    </source>
</evidence>
<organism evidence="5">
    <name type="scientific">Corethrella appendiculata</name>
    <dbReference type="NCBI Taxonomy" id="1370023"/>
    <lineage>
        <taxon>Eukaryota</taxon>
        <taxon>Metazoa</taxon>
        <taxon>Ecdysozoa</taxon>
        <taxon>Arthropoda</taxon>
        <taxon>Hexapoda</taxon>
        <taxon>Insecta</taxon>
        <taxon>Pterygota</taxon>
        <taxon>Neoptera</taxon>
        <taxon>Endopterygota</taxon>
        <taxon>Diptera</taxon>
        <taxon>Nematocera</taxon>
        <taxon>Culicoidea</taxon>
        <taxon>Chaoboridae</taxon>
        <taxon>Corethrella</taxon>
    </lineage>
</organism>
<dbReference type="Pfam" id="PF13410">
    <property type="entry name" value="GST_C_2"/>
    <property type="match status" value="1"/>
</dbReference>
<name>U5EVI8_9DIPT</name>
<keyword evidence="2" id="KW-0560">Oxidoreductase</keyword>
<dbReference type="PRINTS" id="PR01625">
    <property type="entry name" value="GSTRNSFRASEO"/>
</dbReference>
<dbReference type="InterPro" id="IPR050983">
    <property type="entry name" value="GST_Omega/HSP26"/>
</dbReference>
<dbReference type="FunFam" id="1.20.1050.10:FF:000009">
    <property type="entry name" value="Glutathione S-transferase omega-1"/>
    <property type="match status" value="1"/>
</dbReference>
<dbReference type="GO" id="GO:0045174">
    <property type="term" value="F:glutathione dehydrogenase (ascorbate) activity"/>
    <property type="evidence" value="ECO:0007669"/>
    <property type="project" value="UniProtKB-ARBA"/>
</dbReference>
<dbReference type="PANTHER" id="PTHR43968:SF6">
    <property type="entry name" value="GLUTATHIONE S-TRANSFERASE OMEGA"/>
    <property type="match status" value="1"/>
</dbReference>
<dbReference type="PROSITE" id="PS50405">
    <property type="entry name" value="GST_CTER"/>
    <property type="match status" value="1"/>
</dbReference>
<dbReference type="PANTHER" id="PTHR43968">
    <property type="match status" value="1"/>
</dbReference>
<dbReference type="Gene3D" id="1.20.1050.10">
    <property type="match status" value="1"/>
</dbReference>
<sequence length="256" mass="29532">MNTGKHLSKGSNPPTFPDNNTLRLYSMRFCPYAQRIHLVLDAKKIPYNVVYINLSEKPEWFAEKSPLGKVPALEIPDQGKGSTLVESLIIADYLDEKYPEIKLHSDDSFQKARDRIFVERFNSVISPYYRILFSTTGIPPGSLSEFVTALDVFEGELKARATAFFGGNKPNMLDYMIWPWCERADALRLAVGDKYELDKERFEHLLKWRDEMIKDEAVKKSFISAENHAKFVESRKNEAQPNYDMLVNEAKKPRLD</sequence>
<dbReference type="SUPFAM" id="SSF52833">
    <property type="entry name" value="Thioredoxin-like"/>
    <property type="match status" value="1"/>
</dbReference>
<feature type="domain" description="GST N-terminal" evidence="3">
    <location>
        <begin position="20"/>
        <end position="102"/>
    </location>
</feature>
<dbReference type="InterPro" id="IPR040079">
    <property type="entry name" value="Glutathione_S-Trfase"/>
</dbReference>
<proteinExistence type="evidence at transcript level"/>
<dbReference type="GO" id="GO:0004364">
    <property type="term" value="F:glutathione transferase activity"/>
    <property type="evidence" value="ECO:0007669"/>
    <property type="project" value="InterPro"/>
</dbReference>
<dbReference type="FunFam" id="3.40.30.10:FF:000123">
    <property type="entry name" value="Glutathione transferase o1"/>
    <property type="match status" value="1"/>
</dbReference>
<dbReference type="EMBL" id="GANO01001860">
    <property type="protein sequence ID" value="JAB58011.1"/>
    <property type="molecule type" value="mRNA"/>
</dbReference>
<evidence type="ECO:0000256" key="2">
    <source>
        <dbReference type="ARBA" id="ARBA00023002"/>
    </source>
</evidence>
<dbReference type="InterPro" id="IPR005442">
    <property type="entry name" value="GST_omega"/>
</dbReference>
<reference evidence="5" key="1">
    <citation type="journal article" date="2014" name="Insect Biochem. Mol. Biol.">
        <title>An insight into the sialome of the frog biting fly, Corethrella appendiculata.</title>
        <authorList>
            <person name="Ribeiro J.M.C."/>
            <person name="Chagas A.C."/>
            <person name="Pham V.M."/>
            <person name="Lounibos L.P."/>
            <person name="Calvo E."/>
        </authorList>
    </citation>
    <scope>NUCLEOTIDE SEQUENCE</scope>
    <source>
        <tissue evidence="5">Salivary glands</tissue>
    </source>
</reference>
<dbReference type="SFLD" id="SFLDG00358">
    <property type="entry name" value="Main_(cytGST)"/>
    <property type="match status" value="1"/>
</dbReference>
<accession>U5EVI8</accession>
<dbReference type="GO" id="GO:0005737">
    <property type="term" value="C:cytoplasm"/>
    <property type="evidence" value="ECO:0007669"/>
    <property type="project" value="InterPro"/>
</dbReference>
<dbReference type="Pfam" id="PF13417">
    <property type="entry name" value="GST_N_3"/>
    <property type="match status" value="1"/>
</dbReference>
<feature type="domain" description="GST C-terminal" evidence="4">
    <location>
        <begin position="107"/>
        <end position="231"/>
    </location>
</feature>
<dbReference type="CDD" id="cd03184">
    <property type="entry name" value="GST_C_Omega"/>
    <property type="match status" value="1"/>
</dbReference>
<protein>
    <submittedName>
        <fullName evidence="5">Putative glutathione s-transferase glutathione s-transferase</fullName>
    </submittedName>
</protein>
<dbReference type="InterPro" id="IPR036249">
    <property type="entry name" value="Thioredoxin-like_sf"/>
</dbReference>
<dbReference type="AlphaFoldDB" id="U5EVI8"/>
<dbReference type="GO" id="GO:0006749">
    <property type="term" value="P:glutathione metabolic process"/>
    <property type="evidence" value="ECO:0007669"/>
    <property type="project" value="TreeGrafter"/>
</dbReference>
<dbReference type="SUPFAM" id="SSF47616">
    <property type="entry name" value="GST C-terminal domain-like"/>
    <property type="match status" value="1"/>
</dbReference>
<dbReference type="Gene3D" id="3.40.30.10">
    <property type="entry name" value="Glutaredoxin"/>
    <property type="match status" value="1"/>
</dbReference>
<evidence type="ECO:0000259" key="4">
    <source>
        <dbReference type="PROSITE" id="PS50405"/>
    </source>
</evidence>
<dbReference type="InterPro" id="IPR004045">
    <property type="entry name" value="Glutathione_S-Trfase_N"/>
</dbReference>
<evidence type="ECO:0000259" key="3">
    <source>
        <dbReference type="PROSITE" id="PS50404"/>
    </source>
</evidence>
<keyword evidence="5" id="KW-0808">Transferase</keyword>